<feature type="domain" description="DNA helicase Pif1-like DEAD-box helicase" evidence="2">
    <location>
        <begin position="904"/>
        <end position="1009"/>
    </location>
</feature>
<dbReference type="PANTHER" id="PTHR10492:SF57">
    <property type="entry name" value="ATP-DEPENDENT DNA HELICASE"/>
    <property type="match status" value="1"/>
</dbReference>
<keyword evidence="1" id="KW-0347">Helicase</keyword>
<dbReference type="GO" id="GO:0043139">
    <property type="term" value="F:5'-3' DNA helicase activity"/>
    <property type="evidence" value="ECO:0007669"/>
    <property type="project" value="UniProtKB-EC"/>
</dbReference>
<dbReference type="GO" id="GO:0005524">
    <property type="term" value="F:ATP binding"/>
    <property type="evidence" value="ECO:0007669"/>
    <property type="project" value="UniProtKB-KW"/>
</dbReference>
<feature type="domain" description="Helitron helicase-like" evidence="3">
    <location>
        <begin position="290"/>
        <end position="471"/>
    </location>
</feature>
<dbReference type="EC" id="5.6.2.3" evidence="1"/>
<dbReference type="Proteomes" id="UP000499080">
    <property type="component" value="Unassembled WGS sequence"/>
</dbReference>
<dbReference type="Pfam" id="PF05970">
    <property type="entry name" value="PIF1"/>
    <property type="match status" value="1"/>
</dbReference>
<reference evidence="5 6" key="1">
    <citation type="journal article" date="2019" name="Sci. Rep.">
        <title>Orb-weaving spider Araneus ventricosus genome elucidates the spidroin gene catalogue.</title>
        <authorList>
            <person name="Kono N."/>
            <person name="Nakamura H."/>
            <person name="Ohtoshi R."/>
            <person name="Moran D.A.P."/>
            <person name="Shinohara A."/>
            <person name="Yoshida Y."/>
            <person name="Fujiwara M."/>
            <person name="Mori M."/>
            <person name="Tomita M."/>
            <person name="Arakawa K."/>
        </authorList>
    </citation>
    <scope>NUCLEOTIDE SEQUENCE [LARGE SCALE GENOMIC DNA]</scope>
</reference>
<dbReference type="Pfam" id="PF21530">
    <property type="entry name" value="Pif1_2B_dom"/>
    <property type="match status" value="1"/>
</dbReference>
<comment type="caution">
    <text evidence="5">The sequence shown here is derived from an EMBL/GenBank/DDBJ whole genome shotgun (WGS) entry which is preliminary data.</text>
</comment>
<dbReference type="GO" id="GO:0000723">
    <property type="term" value="P:telomere maintenance"/>
    <property type="evidence" value="ECO:0007669"/>
    <property type="project" value="InterPro"/>
</dbReference>
<evidence type="ECO:0000313" key="6">
    <source>
        <dbReference type="Proteomes" id="UP000499080"/>
    </source>
</evidence>
<keyword evidence="1" id="KW-0234">DNA repair</keyword>
<gene>
    <name evidence="5" type="ORF">AVEN_13050_1</name>
</gene>
<sequence length="1268" mass="144504">MANRVNFQAETNVSEHDCGMMTEICNFCQALYWRNELNSSNKYTKCCHDGKVRLPNLAETPDLSKELLTNNSLEARNYQNHIREYNAALAFASMGAEVKSPPGNGPYCFRIHGQIYHRIAPLYSNERFKPGYGQLYIFDASEANSRRLENNPSCLSSVMEKLDALLRTINPYAKSYLQMHQLIQSNPTVNVKMIFMEHPDLDMRRYNAPTSRTEVAAIFVGDDGEPPANRDICIYPIGEDCKNISPLNQCNDPMVYPLLFPRGEQGWSNEMEHVEERRSAKRNRVTQLQFYAYRLSVRSGFSLLHSSGKLFQQYVVDAYVKTEGSRLNYIRLNQKDLRVEFYRGLLDALTTRASNNNLRVEKLVILPSSFQGSPRSMQQNYQDAMAMVRKFGRPDLFVTFTCNPSWPEILNAMQGRERPENRPNIVVRVFKMKLSELLDDLIKRKVFGCVTSYIYVIEFQKRGLPHCHILLTLDSSSKIRTKDDIDKFVSAELPNINVNRRLFEIVTKCMVHGPCGIINPNAPCMKDGECSKQFPKAFREETEENVNGYPVYKRRCIEPVRVGKHYIDNRWIVPYNPWLSKKYNAHINVEVCASVKSVKYLYKYVYKGHDAASITLKNDDIVNHDEILNFLDGRYVSAPEAMWRLSEFSMSDKSHTVIRLAVHLPEQQAIFLKEGQENEAVERASIKDTTLTAWFKLNLIDEEAHEYYYADILQYYVFDKPSTKWQKRQRGGQQVIGRMPVVSVQDSERFYLRMLLLRKTGVISFNDLKTIDGTLCETFQEACKVLGLLDGDQHWHDTLLEAARMQMPSYLRILFAIICGFGEVENIPDLWTQHKQSLSEDFVHRYSEETGPFYALAELNEVLKSYGLNLRKVNLPSVDLQCDLFRLSYDAIEEQSKANANIEKLNSEQRYAVYKVLHAIYEYQTDMPKCFFLDGPAGTGKTFVYSTLLHAVRGKGDQAISVASTGIAATLLSGGRTAHSIFKIPLTLNATSTCNLKPNTSEAKILLDAKFQAALKNIDFGMIFFVMKLTENMRAFDSEKEFASWLLHVGEGESGEKIQLPPFCYPEIQDPVQQLFSDIDFKTVTPEELKGRAILTVTNDLSMQINNRVLECMPGNEVIYESIDNIVSNDPQDHLAYTEEFLNSLTPTGMPPHKLRLKPGAIIMLLRNLAPSKASEASKFCVANLGGLRCNPPGGWRALASRGQSPLVITPKPYGLGSIRESLGVTTPAGFTAHYINSVAHVLPYHQKFIQYILLFSLIIIFCPTRMT</sequence>
<evidence type="ECO:0000256" key="1">
    <source>
        <dbReference type="RuleBase" id="RU363044"/>
    </source>
</evidence>
<name>A0A4Y2GLI8_ARAVE</name>
<dbReference type="PANTHER" id="PTHR10492">
    <property type="match status" value="1"/>
</dbReference>
<keyword evidence="1" id="KW-0378">Hydrolase</keyword>
<dbReference type="GO" id="GO:0006281">
    <property type="term" value="P:DNA repair"/>
    <property type="evidence" value="ECO:0007669"/>
    <property type="project" value="UniProtKB-KW"/>
</dbReference>
<dbReference type="OrthoDB" id="7698527at2759"/>
<comment type="similarity">
    <text evidence="1">Belongs to the helicase family.</text>
</comment>
<dbReference type="AlphaFoldDB" id="A0A4Y2GLI8"/>
<dbReference type="EMBL" id="BGPR01001470">
    <property type="protein sequence ID" value="GBM54702.1"/>
    <property type="molecule type" value="Genomic_DNA"/>
</dbReference>
<keyword evidence="1" id="KW-0067">ATP-binding</keyword>
<comment type="catalytic activity">
    <reaction evidence="1">
        <text>ATP + H2O = ADP + phosphate + H(+)</text>
        <dbReference type="Rhea" id="RHEA:13065"/>
        <dbReference type="ChEBI" id="CHEBI:15377"/>
        <dbReference type="ChEBI" id="CHEBI:15378"/>
        <dbReference type="ChEBI" id="CHEBI:30616"/>
        <dbReference type="ChEBI" id="CHEBI:43474"/>
        <dbReference type="ChEBI" id="CHEBI:456216"/>
        <dbReference type="EC" id="5.6.2.3"/>
    </reaction>
</comment>
<keyword evidence="1" id="KW-0227">DNA damage</keyword>
<proteinExistence type="inferred from homology"/>
<dbReference type="InterPro" id="IPR049163">
    <property type="entry name" value="Pif1-like_2B_dom"/>
</dbReference>
<evidence type="ECO:0000259" key="3">
    <source>
        <dbReference type="Pfam" id="PF14214"/>
    </source>
</evidence>
<organism evidence="5 6">
    <name type="scientific">Araneus ventricosus</name>
    <name type="common">Orbweaver spider</name>
    <name type="synonym">Epeira ventricosa</name>
    <dbReference type="NCBI Taxonomy" id="182803"/>
    <lineage>
        <taxon>Eukaryota</taxon>
        <taxon>Metazoa</taxon>
        <taxon>Ecdysozoa</taxon>
        <taxon>Arthropoda</taxon>
        <taxon>Chelicerata</taxon>
        <taxon>Arachnida</taxon>
        <taxon>Araneae</taxon>
        <taxon>Araneomorphae</taxon>
        <taxon>Entelegynae</taxon>
        <taxon>Araneoidea</taxon>
        <taxon>Araneidae</taxon>
        <taxon>Araneus</taxon>
    </lineage>
</organism>
<keyword evidence="1" id="KW-0233">DNA recombination</keyword>
<dbReference type="InterPro" id="IPR010285">
    <property type="entry name" value="DNA_helicase_pif1-like_DEAD"/>
</dbReference>
<feature type="domain" description="DNA helicase Pif1-like 2B" evidence="4">
    <location>
        <begin position="1140"/>
        <end position="1172"/>
    </location>
</feature>
<protein>
    <recommendedName>
        <fullName evidence="1">ATP-dependent DNA helicase</fullName>
        <ecNumber evidence="1">5.6.2.3</ecNumber>
    </recommendedName>
</protein>
<keyword evidence="6" id="KW-1185">Reference proteome</keyword>
<accession>A0A4Y2GLI8</accession>
<dbReference type="GO" id="GO:0006310">
    <property type="term" value="P:DNA recombination"/>
    <property type="evidence" value="ECO:0007669"/>
    <property type="project" value="UniProtKB-KW"/>
</dbReference>
<keyword evidence="1" id="KW-0547">Nucleotide-binding</keyword>
<evidence type="ECO:0000259" key="2">
    <source>
        <dbReference type="Pfam" id="PF05970"/>
    </source>
</evidence>
<dbReference type="InterPro" id="IPR025476">
    <property type="entry name" value="Helitron_helicase-like"/>
</dbReference>
<evidence type="ECO:0000259" key="4">
    <source>
        <dbReference type="Pfam" id="PF21530"/>
    </source>
</evidence>
<dbReference type="SUPFAM" id="SSF52540">
    <property type="entry name" value="P-loop containing nucleoside triphosphate hydrolases"/>
    <property type="match status" value="2"/>
</dbReference>
<dbReference type="InterPro" id="IPR027417">
    <property type="entry name" value="P-loop_NTPase"/>
</dbReference>
<comment type="cofactor">
    <cofactor evidence="1">
        <name>Mg(2+)</name>
        <dbReference type="ChEBI" id="CHEBI:18420"/>
    </cofactor>
</comment>
<dbReference type="GO" id="GO:0016887">
    <property type="term" value="F:ATP hydrolysis activity"/>
    <property type="evidence" value="ECO:0007669"/>
    <property type="project" value="RHEA"/>
</dbReference>
<dbReference type="Gene3D" id="3.40.50.300">
    <property type="entry name" value="P-loop containing nucleotide triphosphate hydrolases"/>
    <property type="match status" value="1"/>
</dbReference>
<dbReference type="Pfam" id="PF14214">
    <property type="entry name" value="Helitron_like_N"/>
    <property type="match status" value="1"/>
</dbReference>
<evidence type="ECO:0000313" key="5">
    <source>
        <dbReference type="EMBL" id="GBM54702.1"/>
    </source>
</evidence>